<dbReference type="InterPro" id="IPR050194">
    <property type="entry name" value="Glycosyltransferase_grp1"/>
</dbReference>
<name>A0A074J0G0_9RHOB</name>
<dbReference type="STRING" id="1353537.TP2_13340"/>
<accession>A0A074J0G0</accession>
<dbReference type="PANTHER" id="PTHR45947">
    <property type="entry name" value="SULFOQUINOVOSYL TRANSFERASE SQD2"/>
    <property type="match status" value="1"/>
</dbReference>
<evidence type="ECO:0000313" key="2">
    <source>
        <dbReference type="EMBL" id="KEO50866.1"/>
    </source>
</evidence>
<dbReference type="PANTHER" id="PTHR45947:SF3">
    <property type="entry name" value="SULFOQUINOVOSYL TRANSFERASE SQD2"/>
    <property type="match status" value="1"/>
</dbReference>
<proteinExistence type="predicted"/>
<dbReference type="GO" id="GO:0016757">
    <property type="term" value="F:glycosyltransferase activity"/>
    <property type="evidence" value="ECO:0007669"/>
    <property type="project" value="TreeGrafter"/>
</dbReference>
<protein>
    <recommendedName>
        <fullName evidence="1">Glycosyltransferase subfamily 4-like N-terminal domain-containing protein</fullName>
    </recommendedName>
</protein>
<dbReference type="AlphaFoldDB" id="A0A074J0G0"/>
<comment type="caution">
    <text evidence="2">The sequence shown here is derived from an EMBL/GenBank/DDBJ whole genome shotgun (WGS) entry which is preliminary data.</text>
</comment>
<organism evidence="2 3">
    <name type="scientific">Thioclava pacifica DSM 10166</name>
    <dbReference type="NCBI Taxonomy" id="1353537"/>
    <lineage>
        <taxon>Bacteria</taxon>
        <taxon>Pseudomonadati</taxon>
        <taxon>Pseudomonadota</taxon>
        <taxon>Alphaproteobacteria</taxon>
        <taxon>Rhodobacterales</taxon>
        <taxon>Paracoccaceae</taxon>
        <taxon>Thioclava</taxon>
    </lineage>
</organism>
<gene>
    <name evidence="2" type="ORF">TP2_13340</name>
</gene>
<dbReference type="Pfam" id="PF13579">
    <property type="entry name" value="Glyco_trans_4_4"/>
    <property type="match status" value="1"/>
</dbReference>
<dbReference type="Proteomes" id="UP000027432">
    <property type="component" value="Unassembled WGS sequence"/>
</dbReference>
<feature type="domain" description="Glycosyltransferase subfamily 4-like N-terminal" evidence="1">
    <location>
        <begin position="22"/>
        <end position="175"/>
    </location>
</feature>
<dbReference type="SUPFAM" id="SSF53756">
    <property type="entry name" value="UDP-Glycosyltransferase/glycogen phosphorylase"/>
    <property type="match status" value="1"/>
</dbReference>
<dbReference type="EMBL" id="AUND01000040">
    <property type="protein sequence ID" value="KEO50866.1"/>
    <property type="molecule type" value="Genomic_DNA"/>
</dbReference>
<reference evidence="2 3" key="1">
    <citation type="submission" date="2013-07" db="EMBL/GenBank/DDBJ databases">
        <title>Thioclava pacifica DSM 10166 Genome Sequencing.</title>
        <authorList>
            <person name="Lai Q."/>
            <person name="Shao Z."/>
        </authorList>
    </citation>
    <scope>NUCLEOTIDE SEQUENCE [LARGE SCALE GENOMIC DNA]</scope>
    <source>
        <strain evidence="2 3">DSM 10166</strain>
    </source>
</reference>
<dbReference type="Pfam" id="PF13692">
    <property type="entry name" value="Glyco_trans_1_4"/>
    <property type="match status" value="1"/>
</dbReference>
<dbReference type="eggNOG" id="COG0438">
    <property type="taxonomic scope" value="Bacteria"/>
</dbReference>
<sequence length="368" mass="39995">MSNLPESSHRKRILSLCETALGGVGRYQDSLRALAPHGYDLSIVMPEEDARILSDRAGVIGFRRGGRSLGALVQFLRAFRAARREISPDIYIFNSTFSLLALAALRAMGDRSPALYCAHAWAISNYDPGSPKGRVVRAIEGWLSGLADLVVNVSQGDLALARRYGYRGRQVVVENAVADREADMPPAPFDRGCEDEIHLLFVGRFDYQKGLDILLPAFARARAATPHLHLHLVGGPVRGGAMPDLPEGVTMHGWQPPEALDGYYAAADGLIVPSRWEGLPLIVPEALRNGTPVLVSDRSDMGALVIPGETGLVFALDPDALSGALSALSRPALQAMRGPARESYERRFTLDRFARDMAGHLAELEARR</sequence>
<keyword evidence="3" id="KW-1185">Reference proteome</keyword>
<dbReference type="InterPro" id="IPR028098">
    <property type="entry name" value="Glyco_trans_4-like_N"/>
</dbReference>
<evidence type="ECO:0000259" key="1">
    <source>
        <dbReference type="Pfam" id="PF13579"/>
    </source>
</evidence>
<dbReference type="CDD" id="cd03801">
    <property type="entry name" value="GT4_PimA-like"/>
    <property type="match status" value="1"/>
</dbReference>
<evidence type="ECO:0000313" key="3">
    <source>
        <dbReference type="Proteomes" id="UP000027432"/>
    </source>
</evidence>
<dbReference type="Gene3D" id="3.40.50.2000">
    <property type="entry name" value="Glycogen Phosphorylase B"/>
    <property type="match status" value="2"/>
</dbReference>